<feature type="compositionally biased region" description="Polar residues" evidence="1">
    <location>
        <begin position="1"/>
        <end position="10"/>
    </location>
</feature>
<dbReference type="RefSeq" id="XP_024775273.1">
    <property type="nucleotide sequence ID" value="XM_024917192.1"/>
</dbReference>
<reference evidence="3 4" key="1">
    <citation type="submission" date="2016-07" db="EMBL/GenBank/DDBJ databases">
        <title>Multiple horizontal gene transfer events from other fungi enriched the ability of initially mycotrophic Trichoderma (Ascomycota) to feed on dead plant biomass.</title>
        <authorList>
            <consortium name="DOE Joint Genome Institute"/>
            <person name="Aerts A."/>
            <person name="Atanasova L."/>
            <person name="Chenthamara K."/>
            <person name="Zhang J."/>
            <person name="Grujic M."/>
            <person name="Henrissat B."/>
            <person name="Kuo A."/>
            <person name="Salamov A."/>
            <person name="Lipzen A."/>
            <person name="Labutti K."/>
            <person name="Barry K."/>
            <person name="Miao Y."/>
            <person name="Rahimi M.J."/>
            <person name="Shen Q."/>
            <person name="Grigoriev I.V."/>
            <person name="Kubicek C.P."/>
            <person name="Druzhinina I.S."/>
        </authorList>
    </citation>
    <scope>NUCLEOTIDE SEQUENCE [LARGE SCALE GENOMIC DNA]</scope>
    <source>
        <strain evidence="3 4">CBS 226.95</strain>
    </source>
</reference>
<keyword evidence="4" id="KW-1185">Reference proteome</keyword>
<dbReference type="EMBL" id="KZ679679">
    <property type="protein sequence ID" value="PTB55596.1"/>
    <property type="molecule type" value="Genomic_DNA"/>
</dbReference>
<dbReference type="GeneID" id="36625761"/>
<dbReference type="AlphaFoldDB" id="A0A2T4AEX1"/>
<evidence type="ECO:0000256" key="1">
    <source>
        <dbReference type="SAM" id="MobiDB-lite"/>
    </source>
</evidence>
<keyword evidence="2" id="KW-1133">Transmembrane helix</keyword>
<dbReference type="Proteomes" id="UP000241690">
    <property type="component" value="Unassembled WGS sequence"/>
</dbReference>
<feature type="transmembrane region" description="Helical" evidence="2">
    <location>
        <begin position="103"/>
        <end position="120"/>
    </location>
</feature>
<evidence type="ECO:0000256" key="2">
    <source>
        <dbReference type="SAM" id="Phobius"/>
    </source>
</evidence>
<feature type="region of interest" description="Disordered" evidence="1">
    <location>
        <begin position="1"/>
        <end position="21"/>
    </location>
</feature>
<evidence type="ECO:0000313" key="4">
    <source>
        <dbReference type="Proteomes" id="UP000241690"/>
    </source>
</evidence>
<organism evidence="3 4">
    <name type="scientific">Trichoderma harzianum CBS 226.95</name>
    <dbReference type="NCBI Taxonomy" id="983964"/>
    <lineage>
        <taxon>Eukaryota</taxon>
        <taxon>Fungi</taxon>
        <taxon>Dikarya</taxon>
        <taxon>Ascomycota</taxon>
        <taxon>Pezizomycotina</taxon>
        <taxon>Sordariomycetes</taxon>
        <taxon>Hypocreomycetidae</taxon>
        <taxon>Hypocreales</taxon>
        <taxon>Hypocreaceae</taxon>
        <taxon>Trichoderma</taxon>
    </lineage>
</organism>
<evidence type="ECO:0000313" key="3">
    <source>
        <dbReference type="EMBL" id="PTB55596.1"/>
    </source>
</evidence>
<feature type="transmembrane region" description="Helical" evidence="2">
    <location>
        <begin position="77"/>
        <end position="97"/>
    </location>
</feature>
<keyword evidence="2" id="KW-0472">Membrane</keyword>
<protein>
    <submittedName>
        <fullName evidence="3">Uncharacterized protein</fullName>
    </submittedName>
</protein>
<sequence length="178" mass="19363">MSQQPSQAFSTPPEPARHADGDVITGLQESTVVLLSLVCTNPRYPSRPVAAVEGRVRIRPRARLADSTEARASLTTLYGVSVVTSFAGFFTLFYSVLDDCFSPFGVCACVSCPVLSWARIQNKNQPNGMDKHVWDASSLGKACCLGETTSQDLRWESRVHDLCDADSLLRSSANMLTC</sequence>
<keyword evidence="2" id="KW-0812">Transmembrane</keyword>
<proteinExistence type="predicted"/>
<name>A0A2T4AEX1_TRIHA</name>
<gene>
    <name evidence="3" type="ORF">M431DRAFT_494032</name>
</gene>
<accession>A0A2T4AEX1</accession>